<dbReference type="SUPFAM" id="SSF52058">
    <property type="entry name" value="L domain-like"/>
    <property type="match status" value="1"/>
</dbReference>
<dbReference type="InterPro" id="IPR032675">
    <property type="entry name" value="LRR_dom_sf"/>
</dbReference>
<feature type="domain" description="Disease resistance protein At4g27190-like leucine-rich repeats" evidence="2">
    <location>
        <begin position="94"/>
        <end position="189"/>
    </location>
</feature>
<dbReference type="Proteomes" id="UP000323000">
    <property type="component" value="Chromosome 3"/>
</dbReference>
<keyword evidence="4" id="KW-1185">Reference proteome</keyword>
<evidence type="ECO:0000313" key="4">
    <source>
        <dbReference type="Proteomes" id="UP000323000"/>
    </source>
</evidence>
<accession>A0A5C7I8K4</accession>
<dbReference type="Gene3D" id="3.80.10.10">
    <property type="entry name" value="Ribonuclease Inhibitor"/>
    <property type="match status" value="2"/>
</dbReference>
<evidence type="ECO:0000256" key="1">
    <source>
        <dbReference type="ARBA" id="ARBA00022821"/>
    </source>
</evidence>
<dbReference type="PANTHER" id="PTHR33463:SF204">
    <property type="entry name" value="NB-ARC DOMAIN-CONTAINING PROTEIN"/>
    <property type="match status" value="1"/>
</dbReference>
<dbReference type="AlphaFoldDB" id="A0A5C7I8K4"/>
<reference evidence="4" key="1">
    <citation type="journal article" date="2019" name="Gigascience">
        <title>De novo genome assembly of the endangered Acer yangbiense, a plant species with extremely small populations endemic to Yunnan Province, China.</title>
        <authorList>
            <person name="Yang J."/>
            <person name="Wariss H.M."/>
            <person name="Tao L."/>
            <person name="Zhang R."/>
            <person name="Yun Q."/>
            <person name="Hollingsworth P."/>
            <person name="Dao Z."/>
            <person name="Luo G."/>
            <person name="Guo H."/>
            <person name="Ma Y."/>
            <person name="Sun W."/>
        </authorList>
    </citation>
    <scope>NUCLEOTIDE SEQUENCE [LARGE SCALE GENOMIC DNA]</scope>
    <source>
        <strain evidence="4">cv. Malutang</strain>
    </source>
</reference>
<dbReference type="EMBL" id="VAHF01000003">
    <property type="protein sequence ID" value="TXG65903.1"/>
    <property type="molecule type" value="Genomic_DNA"/>
</dbReference>
<comment type="caution">
    <text evidence="3">The sequence shown here is derived from an EMBL/GenBank/DDBJ whole genome shotgun (WGS) entry which is preliminary data.</text>
</comment>
<proteinExistence type="predicted"/>
<name>A0A5C7I8K4_9ROSI</name>
<sequence>MLCRSACMLEDIAIIGDLERLEILSISYCDIERLPEEIGRLTRLRLLDLSNCLKLRVIPPNIISSLTQLEALYTGTKQPVSRVVAFPLLESFILKNLINLEKICSGGGLISDSFCKLRIIKVKICDKLKKVLCLYIARGLVKLERFEIIECKNVEEIFATEREDDDRIHFSQLRYMTLRSLPQLKSFCSFEKSQKKLLAADTRTREIISEDELDITTPLFNKQCRVLEEIIIVTDEELREEERKDYVTLPRLTYLKIEDLKNLKRLYSGNYIEIPSLKQLVIGKCLKMKPFIFDDKVAFPSSEKIRIFDMDNLETIWHSRLAEHSYCKLKSMEVKDCRKLLTVFPSNVCIRFLGLESLKVRNCSSVLEIFDLRRLNFEETHSIVATQLREVYIFNLSKLEHLWNKDPQGMLSFQELLVMKVTYCESLKNVFLASVARSLSKLEKLEITRCNGVKEIVAKEGVEEAAARFLFPQVTSLMLTYLPELRTFYPGIHSSEWPVLPSLELSGCNKVEIFTSEFLSFHEMSNDEEGQLDISVPQPLFMVKLYAESSTEDSTGPSMQALV</sequence>
<keyword evidence="1" id="KW-0611">Plant defense</keyword>
<gene>
    <name evidence="3" type="ORF">EZV62_007178</name>
</gene>
<dbReference type="Pfam" id="PF23247">
    <property type="entry name" value="LRR_RPS2"/>
    <property type="match status" value="2"/>
</dbReference>
<dbReference type="InterPro" id="IPR050905">
    <property type="entry name" value="Plant_NBS-LRR"/>
</dbReference>
<dbReference type="OrthoDB" id="996339at2759"/>
<dbReference type="InterPro" id="IPR057135">
    <property type="entry name" value="At4g27190-like_LRR"/>
</dbReference>
<evidence type="ECO:0000259" key="2">
    <source>
        <dbReference type="Pfam" id="PF23247"/>
    </source>
</evidence>
<dbReference type="PANTHER" id="PTHR33463">
    <property type="entry name" value="NB-ARC DOMAIN-CONTAINING PROTEIN-RELATED"/>
    <property type="match status" value="1"/>
</dbReference>
<dbReference type="SUPFAM" id="SSF52047">
    <property type="entry name" value="RNI-like"/>
    <property type="match status" value="1"/>
</dbReference>
<feature type="domain" description="Disease resistance protein At4g27190-like leucine-rich repeats" evidence="2">
    <location>
        <begin position="303"/>
        <end position="451"/>
    </location>
</feature>
<organism evidence="3 4">
    <name type="scientific">Acer yangbiense</name>
    <dbReference type="NCBI Taxonomy" id="1000413"/>
    <lineage>
        <taxon>Eukaryota</taxon>
        <taxon>Viridiplantae</taxon>
        <taxon>Streptophyta</taxon>
        <taxon>Embryophyta</taxon>
        <taxon>Tracheophyta</taxon>
        <taxon>Spermatophyta</taxon>
        <taxon>Magnoliopsida</taxon>
        <taxon>eudicotyledons</taxon>
        <taxon>Gunneridae</taxon>
        <taxon>Pentapetalae</taxon>
        <taxon>rosids</taxon>
        <taxon>malvids</taxon>
        <taxon>Sapindales</taxon>
        <taxon>Sapindaceae</taxon>
        <taxon>Hippocastanoideae</taxon>
        <taxon>Acereae</taxon>
        <taxon>Acer</taxon>
    </lineage>
</organism>
<evidence type="ECO:0000313" key="3">
    <source>
        <dbReference type="EMBL" id="TXG65903.1"/>
    </source>
</evidence>
<protein>
    <recommendedName>
        <fullName evidence="2">Disease resistance protein At4g27190-like leucine-rich repeats domain-containing protein</fullName>
    </recommendedName>
</protein>